<dbReference type="Pfam" id="PF02630">
    <property type="entry name" value="SCO1-SenC"/>
    <property type="match status" value="1"/>
</dbReference>
<proteinExistence type="inferred from homology"/>
<dbReference type="InterPro" id="IPR013766">
    <property type="entry name" value="Thioredoxin_domain"/>
</dbReference>
<evidence type="ECO:0000256" key="1">
    <source>
        <dbReference type="ARBA" id="ARBA00010996"/>
    </source>
</evidence>
<gene>
    <name evidence="4" type="ORF">M3O51_21085</name>
</gene>
<reference evidence="4" key="1">
    <citation type="submission" date="2022-04" db="EMBL/GenBank/DDBJ databases">
        <title>Genomic comparison of 19 strains of Xanthomonas nasturtii, a newly emerging watercress pathogen.</title>
        <authorList>
            <person name="Harrison J."/>
            <person name="Greer S."/>
            <person name="Hussain R."/>
            <person name="Lascelles D."/>
            <person name="Roberts M."/>
            <person name="Carter B."/>
            <person name="Bryning A."/>
            <person name="Carroll S."/>
            <person name="Aspin A."/>
            <person name="Cruz L."/>
            <person name="Cruz J."/>
            <person name="Grant M."/>
            <person name="Vicente J."/>
            <person name="Studholme D.J."/>
        </authorList>
    </citation>
    <scope>NUCLEOTIDE SEQUENCE</scope>
    <source>
        <strain evidence="4">10016B</strain>
    </source>
</reference>
<sequence>MRAASLAITACLVRHGVGQSGREQVARSGWKEITMRTMRCRWKRRLPQLMLMCLLGMLAGCGQGGGGFAPNGADLSPMARGMDFYLYDTEGAPRPLRSFRGKALVLFFGFTHCPDVCPTTLARAAQVKRKLGADAAQVQFAFATLDPQRDKPNVLRTYVKAFDPDFIGLTGSEGDIRVAAGNLKVSYAKVPMGPTYTIDHSTRSFLFDREGQLRVGLAHEQSVDSVVHDIRQVLALK</sequence>
<dbReference type="PANTHER" id="PTHR12151:SF25">
    <property type="entry name" value="LINALOOL DEHYDRATASE_ISOMERASE DOMAIN-CONTAINING PROTEIN"/>
    <property type="match status" value="1"/>
</dbReference>
<comment type="similarity">
    <text evidence="1">Belongs to the SCO1/2 family.</text>
</comment>
<dbReference type="SUPFAM" id="SSF52833">
    <property type="entry name" value="Thioredoxin-like"/>
    <property type="match status" value="1"/>
</dbReference>
<dbReference type="InterPro" id="IPR003782">
    <property type="entry name" value="SCO1/SenC"/>
</dbReference>
<dbReference type="EMBL" id="JAMBED010000110">
    <property type="protein sequence ID" value="MCL1553711.1"/>
    <property type="molecule type" value="Genomic_DNA"/>
</dbReference>
<evidence type="ECO:0000259" key="3">
    <source>
        <dbReference type="PROSITE" id="PS51352"/>
    </source>
</evidence>
<evidence type="ECO:0000256" key="2">
    <source>
        <dbReference type="ARBA" id="ARBA00023008"/>
    </source>
</evidence>
<name>A0ABT0LWJ5_9XANT</name>
<accession>A0ABT0LWJ5</accession>
<dbReference type="Proteomes" id="UP001167357">
    <property type="component" value="Unassembled WGS sequence"/>
</dbReference>
<dbReference type="InterPro" id="IPR036249">
    <property type="entry name" value="Thioredoxin-like_sf"/>
</dbReference>
<dbReference type="PANTHER" id="PTHR12151">
    <property type="entry name" value="ELECTRON TRANSPORT PROTIN SCO1/SENC FAMILY MEMBER"/>
    <property type="match status" value="1"/>
</dbReference>
<dbReference type="CDD" id="cd02968">
    <property type="entry name" value="SCO"/>
    <property type="match status" value="1"/>
</dbReference>
<dbReference type="PROSITE" id="PS51352">
    <property type="entry name" value="THIOREDOXIN_2"/>
    <property type="match status" value="1"/>
</dbReference>
<keyword evidence="2" id="KW-0186">Copper</keyword>
<feature type="domain" description="Thioredoxin" evidence="3">
    <location>
        <begin position="75"/>
        <end position="235"/>
    </location>
</feature>
<evidence type="ECO:0000313" key="4">
    <source>
        <dbReference type="EMBL" id="MCL1553711.1"/>
    </source>
</evidence>
<keyword evidence="5" id="KW-1185">Reference proteome</keyword>
<comment type="caution">
    <text evidence="4">The sequence shown here is derived from an EMBL/GenBank/DDBJ whole genome shotgun (WGS) entry which is preliminary data.</text>
</comment>
<dbReference type="Gene3D" id="3.40.30.10">
    <property type="entry name" value="Glutaredoxin"/>
    <property type="match status" value="1"/>
</dbReference>
<dbReference type="RefSeq" id="WP_249048605.1">
    <property type="nucleotide sequence ID" value="NZ_JAMBEA010000063.1"/>
</dbReference>
<organism evidence="4 5">
    <name type="scientific">Xanthomonas nasturtii</name>
    <dbReference type="NCBI Taxonomy" id="1843581"/>
    <lineage>
        <taxon>Bacteria</taxon>
        <taxon>Pseudomonadati</taxon>
        <taxon>Pseudomonadota</taxon>
        <taxon>Gammaproteobacteria</taxon>
        <taxon>Lysobacterales</taxon>
        <taxon>Lysobacteraceae</taxon>
        <taxon>Xanthomonas</taxon>
    </lineage>
</organism>
<protein>
    <submittedName>
        <fullName evidence="4">SCO family protein</fullName>
    </submittedName>
</protein>
<evidence type="ECO:0000313" key="5">
    <source>
        <dbReference type="Proteomes" id="UP001167357"/>
    </source>
</evidence>